<dbReference type="AlphaFoldDB" id="A0A0D9VLL0"/>
<keyword evidence="4" id="KW-1185">Reference proteome</keyword>
<protein>
    <recommendedName>
        <fullName evidence="2">F-box domain-containing protein</fullName>
    </recommendedName>
</protein>
<dbReference type="Proteomes" id="UP000032180">
    <property type="component" value="Chromosome 2"/>
</dbReference>
<dbReference type="SUPFAM" id="SSF81383">
    <property type="entry name" value="F-box domain"/>
    <property type="match status" value="1"/>
</dbReference>
<organism evidence="3 4">
    <name type="scientific">Leersia perrieri</name>
    <dbReference type="NCBI Taxonomy" id="77586"/>
    <lineage>
        <taxon>Eukaryota</taxon>
        <taxon>Viridiplantae</taxon>
        <taxon>Streptophyta</taxon>
        <taxon>Embryophyta</taxon>
        <taxon>Tracheophyta</taxon>
        <taxon>Spermatophyta</taxon>
        <taxon>Magnoliopsida</taxon>
        <taxon>Liliopsida</taxon>
        <taxon>Poales</taxon>
        <taxon>Poaceae</taxon>
        <taxon>BOP clade</taxon>
        <taxon>Oryzoideae</taxon>
        <taxon>Oryzeae</taxon>
        <taxon>Oryzinae</taxon>
        <taxon>Leersia</taxon>
    </lineage>
</organism>
<accession>A0A0D9VLL0</accession>
<evidence type="ECO:0000313" key="3">
    <source>
        <dbReference type="EnsemblPlants" id="LPERR02G28050.1"/>
    </source>
</evidence>
<evidence type="ECO:0000259" key="2">
    <source>
        <dbReference type="Pfam" id="PF12937"/>
    </source>
</evidence>
<dbReference type="HOGENOM" id="CLU_018793_0_1_1"/>
<dbReference type="Gramene" id="LPERR02G28050.1">
    <property type="protein sequence ID" value="LPERR02G28050.1"/>
    <property type="gene ID" value="LPERR02G28050"/>
</dbReference>
<reference evidence="3 4" key="1">
    <citation type="submission" date="2012-08" db="EMBL/GenBank/DDBJ databases">
        <title>Oryza genome evolution.</title>
        <authorList>
            <person name="Wing R.A."/>
        </authorList>
    </citation>
    <scope>NUCLEOTIDE SEQUENCE</scope>
</reference>
<dbReference type="STRING" id="77586.A0A0D9VLL0"/>
<proteinExistence type="predicted"/>
<dbReference type="eggNOG" id="KOG1744">
    <property type="taxonomic scope" value="Eukaryota"/>
</dbReference>
<evidence type="ECO:0000313" key="4">
    <source>
        <dbReference type="Proteomes" id="UP000032180"/>
    </source>
</evidence>
<evidence type="ECO:0000256" key="1">
    <source>
        <dbReference type="SAM" id="MobiDB-lite"/>
    </source>
</evidence>
<feature type="region of interest" description="Disordered" evidence="1">
    <location>
        <begin position="140"/>
        <end position="165"/>
    </location>
</feature>
<sequence>MDGGGGMTYLPEDVLIEIFSRVGNIKSLFTLAVTSRHWLRRFTDPSFVPLLCPGNDDGDHRARLLGFLFQQGRFTHRGSVSPPTFLPSPGSPLGRTDCALTTFDDGGDFNYAEPLASRRGIVLMRLFFCRVGRRIGRPILIKTRPPRRADDRHNTPPPRRLQPLERDHDTSYHLIGFAIITATDIDGGCSRRYAFSKLLVTTRGKLPFCAGGSPFLGITSDGKLSVACMFPVHARVWTEEDEDDDGTWVRSVIRIPTMVMPHRDYQILYEKCFDFGRGSMLLMYTSNGIGVFILDLEKEMEKVMDCFLDLSDDKLDRIETPVSSEMDLVEFFLLQLGGLRRDLQGI</sequence>
<dbReference type="Pfam" id="PF12937">
    <property type="entry name" value="F-box-like"/>
    <property type="match status" value="1"/>
</dbReference>
<name>A0A0D9VLL0_9ORYZ</name>
<dbReference type="InterPro" id="IPR036047">
    <property type="entry name" value="F-box-like_dom_sf"/>
</dbReference>
<feature type="domain" description="F-box" evidence="2">
    <location>
        <begin position="9"/>
        <end position="46"/>
    </location>
</feature>
<reference evidence="3" key="3">
    <citation type="submission" date="2015-04" db="UniProtKB">
        <authorList>
            <consortium name="EnsemblPlants"/>
        </authorList>
    </citation>
    <scope>IDENTIFICATION</scope>
</reference>
<reference evidence="4" key="2">
    <citation type="submission" date="2013-12" db="EMBL/GenBank/DDBJ databases">
        <authorList>
            <person name="Yu Y."/>
            <person name="Lee S."/>
            <person name="de Baynast K."/>
            <person name="Wissotski M."/>
            <person name="Liu L."/>
            <person name="Talag J."/>
            <person name="Goicoechea J."/>
            <person name="Angelova A."/>
            <person name="Jetty R."/>
            <person name="Kudrna D."/>
            <person name="Golser W."/>
            <person name="Rivera L."/>
            <person name="Zhang J."/>
            <person name="Wing R."/>
        </authorList>
    </citation>
    <scope>NUCLEOTIDE SEQUENCE</scope>
</reference>
<dbReference type="PANTHER" id="PTHR35828">
    <property type="entry name" value="OS08G0203800 PROTEIN-RELATED"/>
    <property type="match status" value="1"/>
</dbReference>
<dbReference type="InterPro" id="IPR001810">
    <property type="entry name" value="F-box_dom"/>
</dbReference>
<dbReference type="PANTHER" id="PTHR35828:SF13">
    <property type="entry name" value="OS01G0152100 PROTEIN"/>
    <property type="match status" value="1"/>
</dbReference>
<dbReference type="EnsemblPlants" id="LPERR02G28050.1">
    <property type="protein sequence ID" value="LPERR02G28050.1"/>
    <property type="gene ID" value="LPERR02G28050"/>
</dbReference>